<dbReference type="InterPro" id="IPR000529">
    <property type="entry name" value="Ribosomal_bS6"/>
</dbReference>
<dbReference type="EMBL" id="PCYK01000004">
    <property type="protein sequence ID" value="PIR46266.1"/>
    <property type="molecule type" value="Genomic_DNA"/>
</dbReference>
<dbReference type="GO" id="GO:0003735">
    <property type="term" value="F:structural constituent of ribosome"/>
    <property type="evidence" value="ECO:0007669"/>
    <property type="project" value="InterPro"/>
</dbReference>
<accession>A0A2H0RIM8</accession>
<dbReference type="AlphaFoldDB" id="A0A2H0RIM8"/>
<comment type="caution">
    <text evidence="4">The sequence shown here is derived from an EMBL/GenBank/DDBJ whole genome shotgun (WGS) entry which is preliminary data.</text>
</comment>
<reference evidence="4 5" key="1">
    <citation type="submission" date="2017-09" db="EMBL/GenBank/DDBJ databases">
        <title>Depth-based differentiation of microbial function through sediment-hosted aquifers and enrichment of novel symbionts in the deep terrestrial subsurface.</title>
        <authorList>
            <person name="Probst A.J."/>
            <person name="Ladd B."/>
            <person name="Jarett J.K."/>
            <person name="Geller-Mcgrath D.E."/>
            <person name="Sieber C.M."/>
            <person name="Emerson J.B."/>
            <person name="Anantharaman K."/>
            <person name="Thomas B.C."/>
            <person name="Malmstrom R."/>
            <person name="Stieglmeier M."/>
            <person name="Klingl A."/>
            <person name="Woyke T."/>
            <person name="Ryan C.M."/>
            <person name="Banfield J.F."/>
        </authorList>
    </citation>
    <scope>NUCLEOTIDE SEQUENCE [LARGE SCALE GENOMIC DNA]</scope>
    <source>
        <strain evidence="4">CG10_big_fil_rev_8_21_14_0_10_49_38</strain>
    </source>
</reference>
<dbReference type="GO" id="GO:0019843">
    <property type="term" value="F:rRNA binding"/>
    <property type="evidence" value="ECO:0007669"/>
    <property type="project" value="InterPro"/>
</dbReference>
<organism evidence="4 5">
    <name type="scientific">Candidatus Vogelbacteria bacterium CG10_big_fil_rev_8_21_14_0_10_49_38</name>
    <dbReference type="NCBI Taxonomy" id="1975043"/>
    <lineage>
        <taxon>Bacteria</taxon>
        <taxon>Candidatus Vogeliibacteriota</taxon>
    </lineage>
</organism>
<evidence type="ECO:0000256" key="1">
    <source>
        <dbReference type="ARBA" id="ARBA00009512"/>
    </source>
</evidence>
<name>A0A2H0RIM8_9BACT</name>
<dbReference type="InterPro" id="IPR035980">
    <property type="entry name" value="Ribosomal_bS6_sf"/>
</dbReference>
<dbReference type="SUPFAM" id="SSF54995">
    <property type="entry name" value="Ribosomal protein S6"/>
    <property type="match status" value="1"/>
</dbReference>
<proteinExistence type="inferred from homology"/>
<evidence type="ECO:0000313" key="4">
    <source>
        <dbReference type="EMBL" id="PIR46266.1"/>
    </source>
</evidence>
<sequence>MVFPKVKPWKPLTFGGRGGNMTVDMAKIEEAKIYEIGYLLVPYLPDTEVSGVVAKLIKDRIVALGGEVTSAVEPTLVRLSYSITKIIDNKHVKFTDGYFGALRFKVLAETAVALDSQWLKDNNIIRHLVIVLPTGSENISAPKRSFTPRREEQTFEIERVAPEKVESVKPVLSAEELDKEIDKLAV</sequence>
<dbReference type="GO" id="GO:0005840">
    <property type="term" value="C:ribosome"/>
    <property type="evidence" value="ECO:0007669"/>
    <property type="project" value="InterPro"/>
</dbReference>
<dbReference type="Gene3D" id="3.30.70.60">
    <property type="match status" value="1"/>
</dbReference>
<dbReference type="Pfam" id="PF01250">
    <property type="entry name" value="Ribosomal_S6"/>
    <property type="match status" value="1"/>
</dbReference>
<dbReference type="GO" id="GO:0006412">
    <property type="term" value="P:translation"/>
    <property type="evidence" value="ECO:0007669"/>
    <property type="project" value="InterPro"/>
</dbReference>
<comment type="similarity">
    <text evidence="1">Belongs to the bacterial ribosomal protein bS6 family.</text>
</comment>
<protein>
    <recommendedName>
        <fullName evidence="2">Small ribosomal subunit protein bS6</fullName>
    </recommendedName>
    <alternativeName>
        <fullName evidence="3">30S ribosomal protein S6</fullName>
    </alternativeName>
</protein>
<evidence type="ECO:0000256" key="3">
    <source>
        <dbReference type="ARBA" id="ARBA00035520"/>
    </source>
</evidence>
<gene>
    <name evidence="4" type="ORF">COV08_00670</name>
</gene>
<dbReference type="InterPro" id="IPR014717">
    <property type="entry name" value="Transl_elong_EF1B/ribsomal_bS6"/>
</dbReference>
<dbReference type="Proteomes" id="UP000230431">
    <property type="component" value="Unassembled WGS sequence"/>
</dbReference>
<evidence type="ECO:0000313" key="5">
    <source>
        <dbReference type="Proteomes" id="UP000230431"/>
    </source>
</evidence>
<evidence type="ECO:0000256" key="2">
    <source>
        <dbReference type="ARBA" id="ARBA00035294"/>
    </source>
</evidence>